<dbReference type="InterPro" id="IPR018959">
    <property type="entry name" value="DUF1989"/>
</dbReference>
<dbReference type="PANTHER" id="PTHR31527">
    <property type="entry name" value="RE64534P"/>
    <property type="match status" value="1"/>
</dbReference>
<name>A0AAD7NJ44_9AGAR</name>
<feature type="domain" description="DUF1989" evidence="1">
    <location>
        <begin position="12"/>
        <end position="177"/>
    </location>
</feature>
<dbReference type="PANTHER" id="PTHR31527:SF0">
    <property type="entry name" value="RE64534P"/>
    <property type="match status" value="1"/>
</dbReference>
<dbReference type="EMBL" id="JARJLG010000043">
    <property type="protein sequence ID" value="KAJ7762349.1"/>
    <property type="molecule type" value="Genomic_DNA"/>
</dbReference>
<dbReference type="AlphaFoldDB" id="A0AAD7NJ44"/>
<organism evidence="2 3">
    <name type="scientific">Mycena maculata</name>
    <dbReference type="NCBI Taxonomy" id="230809"/>
    <lineage>
        <taxon>Eukaryota</taxon>
        <taxon>Fungi</taxon>
        <taxon>Dikarya</taxon>
        <taxon>Basidiomycota</taxon>
        <taxon>Agaricomycotina</taxon>
        <taxon>Agaricomycetes</taxon>
        <taxon>Agaricomycetidae</taxon>
        <taxon>Agaricales</taxon>
        <taxon>Marasmiineae</taxon>
        <taxon>Mycenaceae</taxon>
        <taxon>Mycena</taxon>
    </lineage>
</organism>
<sequence>MSSPPTPGTVYEIAPRTGVAFTVNKGQRLAVIDPRGEQVSDLLAFNRHDIDEVISSGRTLDYASRIFLTTPDPLYSNRSNVLLRIVEDTVGTHDFLLTPCSKDTFRIIYGDKEPHRGCFGNLAAALETFGVKEDHIPIAFNCFMNVPINAATGELKVLPPKSKANDHITFVAEMDLVVGLTACSALQSNGGSFKPIHWIENFGKMHRGDDSACFLSHKQKTVGPSKNPYRKRA</sequence>
<dbReference type="Pfam" id="PF09347">
    <property type="entry name" value="DUF1989"/>
    <property type="match status" value="1"/>
</dbReference>
<gene>
    <name evidence="2" type="ORF">DFH07DRAFT_408389</name>
</gene>
<reference evidence="2" key="1">
    <citation type="submission" date="2023-03" db="EMBL/GenBank/DDBJ databases">
        <title>Massive genome expansion in bonnet fungi (Mycena s.s.) driven by repeated elements and novel gene families across ecological guilds.</title>
        <authorList>
            <consortium name="Lawrence Berkeley National Laboratory"/>
            <person name="Harder C.B."/>
            <person name="Miyauchi S."/>
            <person name="Viragh M."/>
            <person name="Kuo A."/>
            <person name="Thoen E."/>
            <person name="Andreopoulos B."/>
            <person name="Lu D."/>
            <person name="Skrede I."/>
            <person name="Drula E."/>
            <person name="Henrissat B."/>
            <person name="Morin E."/>
            <person name="Kohler A."/>
            <person name="Barry K."/>
            <person name="LaButti K."/>
            <person name="Morin E."/>
            <person name="Salamov A."/>
            <person name="Lipzen A."/>
            <person name="Mereny Z."/>
            <person name="Hegedus B."/>
            <person name="Baldrian P."/>
            <person name="Stursova M."/>
            <person name="Weitz H."/>
            <person name="Taylor A."/>
            <person name="Grigoriev I.V."/>
            <person name="Nagy L.G."/>
            <person name="Martin F."/>
            <person name="Kauserud H."/>
        </authorList>
    </citation>
    <scope>NUCLEOTIDE SEQUENCE</scope>
    <source>
        <strain evidence="2">CBHHK188m</strain>
    </source>
</reference>
<evidence type="ECO:0000313" key="2">
    <source>
        <dbReference type="EMBL" id="KAJ7762349.1"/>
    </source>
</evidence>
<evidence type="ECO:0000259" key="1">
    <source>
        <dbReference type="Pfam" id="PF09347"/>
    </source>
</evidence>
<proteinExistence type="predicted"/>
<accession>A0AAD7NJ44</accession>
<keyword evidence="3" id="KW-1185">Reference proteome</keyword>
<evidence type="ECO:0000313" key="3">
    <source>
        <dbReference type="Proteomes" id="UP001215280"/>
    </source>
</evidence>
<dbReference type="Proteomes" id="UP001215280">
    <property type="component" value="Unassembled WGS sequence"/>
</dbReference>
<comment type="caution">
    <text evidence="2">The sequence shown here is derived from an EMBL/GenBank/DDBJ whole genome shotgun (WGS) entry which is preliminary data.</text>
</comment>
<protein>
    <recommendedName>
        <fullName evidence="1">DUF1989 domain-containing protein</fullName>
    </recommendedName>
</protein>